<keyword evidence="3" id="KW-1185">Reference proteome</keyword>
<feature type="domain" description="DUF3943" evidence="1">
    <location>
        <begin position="52"/>
        <end position="154"/>
    </location>
</feature>
<evidence type="ECO:0000313" key="3">
    <source>
        <dbReference type="Proteomes" id="UP001370348"/>
    </source>
</evidence>
<organism evidence="2 3">
    <name type="scientific">Pendulispora albinea</name>
    <dbReference type="NCBI Taxonomy" id="2741071"/>
    <lineage>
        <taxon>Bacteria</taxon>
        <taxon>Pseudomonadati</taxon>
        <taxon>Myxococcota</taxon>
        <taxon>Myxococcia</taxon>
        <taxon>Myxococcales</taxon>
        <taxon>Sorangiineae</taxon>
        <taxon>Pendulisporaceae</taxon>
        <taxon>Pendulispora</taxon>
    </lineage>
</organism>
<dbReference type="InterPro" id="IPR025079">
    <property type="entry name" value="DUF3943"/>
</dbReference>
<gene>
    <name evidence="2" type="ORF">LZC94_05100</name>
</gene>
<reference evidence="2 3" key="1">
    <citation type="submission" date="2021-12" db="EMBL/GenBank/DDBJ databases">
        <title>Discovery of the Pendulisporaceae a myxobacterial family with distinct sporulation behavior and unique specialized metabolism.</title>
        <authorList>
            <person name="Garcia R."/>
            <person name="Popoff A."/>
            <person name="Bader C.D."/>
            <person name="Loehr J."/>
            <person name="Walesch S."/>
            <person name="Walt C."/>
            <person name="Boldt J."/>
            <person name="Bunk B."/>
            <person name="Haeckl F.J.F.P.J."/>
            <person name="Gunesch A.P."/>
            <person name="Birkelbach J."/>
            <person name="Nuebel U."/>
            <person name="Pietschmann T."/>
            <person name="Bach T."/>
            <person name="Mueller R."/>
        </authorList>
    </citation>
    <scope>NUCLEOTIDE SEQUENCE [LARGE SCALE GENOMIC DNA]</scope>
    <source>
        <strain evidence="2 3">MSr11954</strain>
    </source>
</reference>
<proteinExistence type="predicted"/>
<dbReference type="Proteomes" id="UP001370348">
    <property type="component" value="Chromosome"/>
</dbReference>
<dbReference type="EMBL" id="CP089984">
    <property type="protein sequence ID" value="WXB16654.1"/>
    <property type="molecule type" value="Genomic_DNA"/>
</dbReference>
<dbReference type="Pfam" id="PF13084">
    <property type="entry name" value="DUF3943"/>
    <property type="match status" value="1"/>
</dbReference>
<protein>
    <submittedName>
        <fullName evidence="2">DUF3943 domain-containing protein</fullName>
    </submittedName>
</protein>
<sequence>MAHASALLIGVRFAEVYLYPEPFADGKPEHIFERYRDTFTKPPIFDSDKPFFRWDGDPLAINVVGHGLMGSELYLRARTCHFGWAGSLAFAIGGTVTWEYLFEGNGVRPSALDLVYTPLGGALIGEARYLAFRGAQSLQSPLARSILSALVDPFGELERHAMASPC</sequence>
<dbReference type="RefSeq" id="WP_394826281.1">
    <property type="nucleotide sequence ID" value="NZ_CP089984.1"/>
</dbReference>
<evidence type="ECO:0000259" key="1">
    <source>
        <dbReference type="Pfam" id="PF13084"/>
    </source>
</evidence>
<accession>A0ABZ2M0D6</accession>
<evidence type="ECO:0000313" key="2">
    <source>
        <dbReference type="EMBL" id="WXB16654.1"/>
    </source>
</evidence>
<name>A0ABZ2M0D6_9BACT</name>